<evidence type="ECO:0000313" key="2">
    <source>
        <dbReference type="EMBL" id="MDX8035291.1"/>
    </source>
</evidence>
<reference evidence="2 3" key="1">
    <citation type="submission" date="2023-11" db="EMBL/GenBank/DDBJ databases">
        <title>Lentzea sokolovensis, sp. nov., Lentzea kristufkii, sp. nov., and Lentzea miocenensis, sp. nov., rare actinobacteria from Sokolov Coal Basin, Miocene lacustrine sediment, Czech Republic.</title>
        <authorList>
            <person name="Lara A."/>
            <person name="Kotroba L."/>
            <person name="Nouioui I."/>
            <person name="Neumann-Schaal M."/>
            <person name="Mast Y."/>
            <person name="Chronakova A."/>
        </authorList>
    </citation>
    <scope>NUCLEOTIDE SEQUENCE [LARGE SCALE GENOMIC DNA]</scope>
    <source>
        <strain evidence="2 3">BCCO 10_0856</strain>
    </source>
</reference>
<dbReference type="Proteomes" id="UP001285521">
    <property type="component" value="Unassembled WGS sequence"/>
</dbReference>
<protein>
    <submittedName>
        <fullName evidence="2">Toll/interleukin-1 receptor domain-containing protein</fullName>
    </submittedName>
</protein>
<keyword evidence="3" id="KW-1185">Reference proteome</keyword>
<dbReference type="Pfam" id="PF13676">
    <property type="entry name" value="TIR_2"/>
    <property type="match status" value="1"/>
</dbReference>
<gene>
    <name evidence="2" type="ORF">SK803_34210</name>
</gene>
<dbReference type="RefSeq" id="WP_319970314.1">
    <property type="nucleotide sequence ID" value="NZ_JAXAVW010000033.1"/>
</dbReference>
<sequence length="604" mass="68873">MTRVFLSYAEEDGAVTGTLAELLEQHDFEVFRYEKTNLGLFVQTLADELGKADRFVALLSRHYQRSEWCMKEWNTADRLSTESKTNRPVITVCEVGEFDEPLHPFIGNHARHDLRATTEAKLAAVLATFGVLAAPLDGGRFRNREQELTNLLNALSLSSGQDLWVVAAPPRMGKSWFLREAERRLTAKGWGETRLLDLARWPELWSAPAKVVVELMGVNVEPEGDALTEDEIEDIAREVSKRGNNQLYLLDSAERLDRETAAEVRSALTAVYTHLVERRVRKRFSMIIGTRRPDSWRGLGRYTQCRFRTLGLSEFKLEVIEDAVRDGAADAEDSLVRKSALLLQQESDGLPALLLAWLDWAHEANLIGIERGLRKATTFEAVTAKYVRNDLLTHDVLFPSGAGNALAKKALEHALKVLVPYRLITQSHLKFHFDDDAAMRDDVTAAGWDMRELWTALNSTSLLDPRMGLWRVINSPIRRVLYRYYYRSDAERVTAHEEAKWCYQRWTVNEAGSEQVMMMKECLWHELCRQLLQQPSELRQALPEAATQYAKAFLSSGLYDRREFVECVHELLIEDHEFQLTLHDHVGLFQEVLSAIDTAVSEGT</sequence>
<evidence type="ECO:0000259" key="1">
    <source>
        <dbReference type="PROSITE" id="PS50104"/>
    </source>
</evidence>
<dbReference type="EMBL" id="JAXAVW010000033">
    <property type="protein sequence ID" value="MDX8035291.1"/>
    <property type="molecule type" value="Genomic_DNA"/>
</dbReference>
<dbReference type="SUPFAM" id="SSF52200">
    <property type="entry name" value="Toll/Interleukin receptor TIR domain"/>
    <property type="match status" value="1"/>
</dbReference>
<organism evidence="2 3">
    <name type="scientific">Lentzea miocenica</name>
    <dbReference type="NCBI Taxonomy" id="3095431"/>
    <lineage>
        <taxon>Bacteria</taxon>
        <taxon>Bacillati</taxon>
        <taxon>Actinomycetota</taxon>
        <taxon>Actinomycetes</taxon>
        <taxon>Pseudonocardiales</taxon>
        <taxon>Pseudonocardiaceae</taxon>
        <taxon>Lentzea</taxon>
    </lineage>
</organism>
<evidence type="ECO:0000313" key="3">
    <source>
        <dbReference type="Proteomes" id="UP001285521"/>
    </source>
</evidence>
<dbReference type="SMART" id="SM00255">
    <property type="entry name" value="TIR"/>
    <property type="match status" value="1"/>
</dbReference>
<dbReference type="InterPro" id="IPR000157">
    <property type="entry name" value="TIR_dom"/>
</dbReference>
<dbReference type="SUPFAM" id="SSF52540">
    <property type="entry name" value="P-loop containing nucleoside triphosphate hydrolases"/>
    <property type="match status" value="1"/>
</dbReference>
<feature type="domain" description="TIR" evidence="1">
    <location>
        <begin position="1"/>
        <end position="132"/>
    </location>
</feature>
<keyword evidence="2" id="KW-0675">Receptor</keyword>
<proteinExistence type="predicted"/>
<dbReference type="InterPro" id="IPR035897">
    <property type="entry name" value="Toll_tir_struct_dom_sf"/>
</dbReference>
<dbReference type="PROSITE" id="PS50104">
    <property type="entry name" value="TIR"/>
    <property type="match status" value="1"/>
</dbReference>
<comment type="caution">
    <text evidence="2">The sequence shown here is derived from an EMBL/GenBank/DDBJ whole genome shotgun (WGS) entry which is preliminary data.</text>
</comment>
<accession>A0ABU4TAW3</accession>
<dbReference type="InterPro" id="IPR027417">
    <property type="entry name" value="P-loop_NTPase"/>
</dbReference>
<name>A0ABU4TAW3_9PSEU</name>
<dbReference type="Gene3D" id="3.40.50.10140">
    <property type="entry name" value="Toll/interleukin-1 receptor homology (TIR) domain"/>
    <property type="match status" value="1"/>
</dbReference>